<proteinExistence type="predicted"/>
<feature type="compositionally biased region" description="Polar residues" evidence="1">
    <location>
        <begin position="99"/>
        <end position="112"/>
    </location>
</feature>
<evidence type="ECO:0000313" key="3">
    <source>
        <dbReference type="EMBL" id="CAH0057259.1"/>
    </source>
</evidence>
<organism evidence="3 4">
    <name type="scientific">Clonostachys solani</name>
    <dbReference type="NCBI Taxonomy" id="160281"/>
    <lineage>
        <taxon>Eukaryota</taxon>
        <taxon>Fungi</taxon>
        <taxon>Dikarya</taxon>
        <taxon>Ascomycota</taxon>
        <taxon>Pezizomycotina</taxon>
        <taxon>Sordariomycetes</taxon>
        <taxon>Hypocreomycetidae</taxon>
        <taxon>Hypocreales</taxon>
        <taxon>Bionectriaceae</taxon>
        <taxon>Clonostachys</taxon>
    </lineage>
</organism>
<evidence type="ECO:0000256" key="1">
    <source>
        <dbReference type="SAM" id="MobiDB-lite"/>
    </source>
</evidence>
<accession>A0A9N9ZKG4</accession>
<dbReference type="InterPro" id="IPR025676">
    <property type="entry name" value="Clr5_dom"/>
</dbReference>
<dbReference type="OrthoDB" id="539213at2759"/>
<feature type="domain" description="Clr5" evidence="2">
    <location>
        <begin position="22"/>
        <end position="79"/>
    </location>
</feature>
<feature type="region of interest" description="Disordered" evidence="1">
    <location>
        <begin position="95"/>
        <end position="114"/>
    </location>
</feature>
<evidence type="ECO:0000313" key="4">
    <source>
        <dbReference type="Proteomes" id="UP000775872"/>
    </source>
</evidence>
<keyword evidence="4" id="KW-1185">Reference proteome</keyword>
<dbReference type="AlphaFoldDB" id="A0A9N9ZKG4"/>
<comment type="caution">
    <text evidence="3">The sequence shown here is derived from an EMBL/GenBank/DDBJ whole genome shotgun (WGS) entry which is preliminary data.</text>
</comment>
<dbReference type="EMBL" id="CABFOC020000074">
    <property type="protein sequence ID" value="CAH0057259.1"/>
    <property type="molecule type" value="Genomic_DNA"/>
</dbReference>
<dbReference type="Proteomes" id="UP000775872">
    <property type="component" value="Unassembled WGS sequence"/>
</dbReference>
<reference evidence="3" key="1">
    <citation type="submission" date="2021-10" db="EMBL/GenBank/DDBJ databases">
        <authorList>
            <person name="Piombo E."/>
        </authorList>
    </citation>
    <scope>NUCLEOTIDE SEQUENCE</scope>
</reference>
<sequence>MKADDLIPKSKEAKFLDYPNNDRWTHLKPVIVPLYMDCRDTSGKAMTYSKVAAFMKLHYNFHAAESQYKRWFTEWGIRKRTLGKEKRDIVAVLGKRQRPGQSTSSVTLQQGNSDKHIDKKQLVRHLKSEIQTYENCKIAPGVLSSWSLPYAAWIKTFEKQADQPSPFGTSGQTPNYMNIESPAAISPGKEIAPPSPTMQLLEKERAQYRSSMLLQGQINALLTSLERDKRMVVHNYFHDFYIHSFVTAKFWGKGPRVWSPEMIAALIGTEMSQPAQDRSNSAYSPVSIMAETESESPTNLCKWAIHVEHYDYEPISEVSNEDELFDIRNSDSWTEWPKERLSSLSFTNSMQKSLENHTFSHTPVEDLPISMNTITSSVSQDPRCLEIDALKLAIIAGNRYLIQSLLTQLDERDEEDAKSIYPFHLAIAFLDGAKSCCGVFEELMDSLNSVRHRVDNFGHSIFDSLMISILSSHTNLHPQDVSLGFREMTRFPGEEKDICGRWDTDSPIVRRLFEDGKARIPAQWKHPFCHTSVQAICHVLSRWGSHFDVESGGLFARYCGNCGLKLTLGPLHTLIVVAASLARNGMAGETLFGVIAALTCLLKVGIKTRVLEMFDVSVEDLYGIAEPGRCYHKSMDAFEFIQTVPVGIIEQWSSECQVGWACMAQILRLAAEVESDEGYDGADYCMMRGDYGCYCAEPKLGLLWATIQTELLTYRRLDEGMPWISAHFSMQALEIFLKTDGEEFDTPLVKDGMMKPHSKCGWFGDQFTPIAEDVCNHFFMNMTDYSRSSFLPRAKL</sequence>
<dbReference type="Pfam" id="PF14420">
    <property type="entry name" value="Clr5"/>
    <property type="match status" value="1"/>
</dbReference>
<name>A0A9N9ZKG4_9HYPO</name>
<protein>
    <recommendedName>
        <fullName evidence="2">Clr5 domain-containing protein</fullName>
    </recommendedName>
</protein>
<evidence type="ECO:0000259" key="2">
    <source>
        <dbReference type="Pfam" id="PF14420"/>
    </source>
</evidence>
<gene>
    <name evidence="3" type="ORF">CSOL1703_00007034</name>
</gene>